<dbReference type="Proteomes" id="UP001303046">
    <property type="component" value="Unassembled WGS sequence"/>
</dbReference>
<proteinExistence type="predicted"/>
<name>A0ABR1CNQ9_NECAM</name>
<sequence length="272" mass="29954">MTNLNQCVARTVNTGLFYVFLCSSGDDCNSNCVTTPTTTPIPLPGSVSCYNCITYDGSDCQTNVCQGNFCVYERKISNNQLTMKKSCTNTPLLLLDDGTVVDVVDVCEIRNTVTSRNYVKICNDANFCNNYCNVDVTIEPPQRQPSITCYDCESFGGDCFTGQCTAQYCIYQRQRRQSTGTSYVKKSCTNVPLVEYPDNTASTTINSCEARTIDGIQYQVRVCNSGNNCNDECPIQDEQLVTCYQCEATNQADCTTGSCQGKYCLFSAALVL</sequence>
<evidence type="ECO:0000313" key="1">
    <source>
        <dbReference type="EMBL" id="KAK6738836.1"/>
    </source>
</evidence>
<protein>
    <submittedName>
        <fullName evidence="1">Uncharacterized protein</fullName>
    </submittedName>
</protein>
<evidence type="ECO:0000313" key="2">
    <source>
        <dbReference type="Proteomes" id="UP001303046"/>
    </source>
</evidence>
<keyword evidence="2" id="KW-1185">Reference proteome</keyword>
<comment type="caution">
    <text evidence="1">The sequence shown here is derived from an EMBL/GenBank/DDBJ whole genome shotgun (WGS) entry which is preliminary data.</text>
</comment>
<dbReference type="EMBL" id="JAVFWL010000002">
    <property type="protein sequence ID" value="KAK6738836.1"/>
    <property type="molecule type" value="Genomic_DNA"/>
</dbReference>
<accession>A0ABR1CNQ9</accession>
<organism evidence="1 2">
    <name type="scientific">Necator americanus</name>
    <name type="common">Human hookworm</name>
    <dbReference type="NCBI Taxonomy" id="51031"/>
    <lineage>
        <taxon>Eukaryota</taxon>
        <taxon>Metazoa</taxon>
        <taxon>Ecdysozoa</taxon>
        <taxon>Nematoda</taxon>
        <taxon>Chromadorea</taxon>
        <taxon>Rhabditida</taxon>
        <taxon>Rhabditina</taxon>
        <taxon>Rhabditomorpha</taxon>
        <taxon>Strongyloidea</taxon>
        <taxon>Ancylostomatidae</taxon>
        <taxon>Bunostominae</taxon>
        <taxon>Necator</taxon>
    </lineage>
</organism>
<reference evidence="1 2" key="1">
    <citation type="submission" date="2023-08" db="EMBL/GenBank/DDBJ databases">
        <title>A Necator americanus chromosomal reference genome.</title>
        <authorList>
            <person name="Ilik V."/>
            <person name="Petrzelkova K.J."/>
            <person name="Pardy F."/>
            <person name="Fuh T."/>
            <person name="Niatou-Singa F.S."/>
            <person name="Gouil Q."/>
            <person name="Baker L."/>
            <person name="Ritchie M.E."/>
            <person name="Jex A.R."/>
            <person name="Gazzola D."/>
            <person name="Li H."/>
            <person name="Toshio Fujiwara R."/>
            <person name="Zhan B."/>
            <person name="Aroian R.V."/>
            <person name="Pafco B."/>
            <person name="Schwarz E.M."/>
        </authorList>
    </citation>
    <scope>NUCLEOTIDE SEQUENCE [LARGE SCALE GENOMIC DNA]</scope>
    <source>
        <strain evidence="1 2">Aroian</strain>
        <tissue evidence="1">Whole animal</tissue>
    </source>
</reference>
<gene>
    <name evidence="1" type="primary">Necator_chrII.g8542</name>
    <name evidence="1" type="ORF">RB195_020747</name>
</gene>